<protein>
    <submittedName>
        <fullName evidence="2">DUF3825 domain-containing protein</fullName>
    </submittedName>
</protein>
<evidence type="ECO:0000313" key="3">
    <source>
        <dbReference type="Proteomes" id="UP001198242"/>
    </source>
</evidence>
<dbReference type="InterPro" id="IPR024437">
    <property type="entry name" value="DUF3825"/>
</dbReference>
<dbReference type="AlphaFoldDB" id="A0AAE3E1Y3"/>
<comment type="caution">
    <text evidence="2">The sequence shown here is derived from an EMBL/GenBank/DDBJ whole genome shotgun (WGS) entry which is preliminary data.</text>
</comment>
<feature type="domain" description="DUF3825" evidence="1">
    <location>
        <begin position="24"/>
        <end position="265"/>
    </location>
</feature>
<dbReference type="Pfam" id="PF12873">
    <property type="entry name" value="DUF3825"/>
    <property type="match status" value="1"/>
</dbReference>
<reference evidence="2 3" key="1">
    <citation type="submission" date="2021-10" db="EMBL/GenBank/DDBJ databases">
        <title>Anaerobic single-cell dispensing facilitates the cultivation of human gut bacteria.</title>
        <authorList>
            <person name="Afrizal A."/>
        </authorList>
    </citation>
    <scope>NUCLEOTIDE SEQUENCE [LARGE SCALE GENOMIC DNA]</scope>
    <source>
        <strain evidence="2 3">CLA-AA-H232</strain>
    </source>
</reference>
<name>A0AAE3E1Y3_9FIRM</name>
<proteinExistence type="predicted"/>
<evidence type="ECO:0000259" key="1">
    <source>
        <dbReference type="Pfam" id="PF12873"/>
    </source>
</evidence>
<accession>A0AAE3E1Y3</accession>
<keyword evidence="3" id="KW-1185">Reference proteome</keyword>
<organism evidence="2 3">
    <name type="scientific">Hominilimicola fabiformis</name>
    <dbReference type="NCBI Taxonomy" id="2885356"/>
    <lineage>
        <taxon>Bacteria</taxon>
        <taxon>Bacillati</taxon>
        <taxon>Bacillota</taxon>
        <taxon>Clostridia</taxon>
        <taxon>Eubacteriales</taxon>
        <taxon>Oscillospiraceae</taxon>
        <taxon>Hominilimicola</taxon>
    </lineage>
</organism>
<dbReference type="RefSeq" id="WP_308457151.1">
    <property type="nucleotide sequence ID" value="NZ_JAJEQM010000025.1"/>
</dbReference>
<gene>
    <name evidence="2" type="ORF">LKE05_13285</name>
</gene>
<sequence>MITIQSDLFEFAYVPDWYRHLHDLKCMALPEAWQFKKPAVETKNAETPILERYIHTIFRKQAIEFNSEQEDNKALKYFYIENECACFHTGLYTPSYKGIYGCFFRNKKQDSMLEWYFKGFCDEMSPWLKYIEPLPERPVYHMTQQGLNFNPEWSIRVNVEHILGDEENLNRIPAKIRKAKNLPLLLETAVELARRKAVIEPGLISAQGYMGRVQYLLPIYLTKMNKPDLAMTLTVMDGYYLGNTCLTLEMAYLNARAIAKPSAPWLLELIK</sequence>
<evidence type="ECO:0000313" key="2">
    <source>
        <dbReference type="EMBL" id="MCC2211755.1"/>
    </source>
</evidence>
<dbReference type="Proteomes" id="UP001198242">
    <property type="component" value="Unassembled WGS sequence"/>
</dbReference>
<dbReference type="EMBL" id="JAJEQM010000025">
    <property type="protein sequence ID" value="MCC2211755.1"/>
    <property type="molecule type" value="Genomic_DNA"/>
</dbReference>